<dbReference type="InterPro" id="IPR032466">
    <property type="entry name" value="Metal_Hydrolase"/>
</dbReference>
<dbReference type="AlphaFoldDB" id="A0A0G0SQ98"/>
<dbReference type="Gene3D" id="3.20.20.140">
    <property type="entry name" value="Metal-dependent hydrolases"/>
    <property type="match status" value="1"/>
</dbReference>
<sequence length="141" mass="16047">MVKLEELLANPKIKAIGEIGLDYYRYTSPASIQKKFFKSQLEVAIKNDKSVIVHNRAADSDIVSIIESVWSEHFEKRLVLHCVTPNSTIFDFAKKKNIFIGLDGDLTYDKDKLEFAKNFPLGLIVLETDSPYLTPEPLKKT</sequence>
<dbReference type="EMBL" id="LBXL01000066">
    <property type="protein sequence ID" value="KKR27792.1"/>
    <property type="molecule type" value="Genomic_DNA"/>
</dbReference>
<dbReference type="InterPro" id="IPR001130">
    <property type="entry name" value="TatD-like"/>
</dbReference>
<evidence type="ECO:0000313" key="2">
    <source>
        <dbReference type="Proteomes" id="UP000034793"/>
    </source>
</evidence>
<comment type="caution">
    <text evidence="1">The sequence shown here is derived from an EMBL/GenBank/DDBJ whole genome shotgun (WGS) entry which is preliminary data.</text>
</comment>
<organism evidence="1 2">
    <name type="scientific">Candidatus Woesebacteria bacterium GW2011_GWA1_39_8</name>
    <dbReference type="NCBI Taxonomy" id="1618552"/>
    <lineage>
        <taxon>Bacteria</taxon>
        <taxon>Candidatus Woeseibacteriota</taxon>
    </lineage>
</organism>
<dbReference type="SUPFAM" id="SSF51556">
    <property type="entry name" value="Metallo-dependent hydrolases"/>
    <property type="match status" value="1"/>
</dbReference>
<evidence type="ECO:0000313" key="1">
    <source>
        <dbReference type="EMBL" id="KKR27792.1"/>
    </source>
</evidence>
<dbReference type="Pfam" id="PF01026">
    <property type="entry name" value="TatD_DNase"/>
    <property type="match status" value="1"/>
</dbReference>
<dbReference type="PANTHER" id="PTHR46124:SF2">
    <property type="entry name" value="D-AMINOACYL-TRNA DEACYLASE"/>
    <property type="match status" value="1"/>
</dbReference>
<gene>
    <name evidence="1" type="ORF">UT61_C0066G0007</name>
</gene>
<accession>A0A0G0SQ98</accession>
<proteinExistence type="predicted"/>
<reference evidence="1 2" key="1">
    <citation type="journal article" date="2015" name="Nature">
        <title>rRNA introns, odd ribosomes, and small enigmatic genomes across a large radiation of phyla.</title>
        <authorList>
            <person name="Brown C.T."/>
            <person name="Hug L.A."/>
            <person name="Thomas B.C."/>
            <person name="Sharon I."/>
            <person name="Castelle C.J."/>
            <person name="Singh A."/>
            <person name="Wilkins M.J."/>
            <person name="Williams K.H."/>
            <person name="Banfield J.F."/>
        </authorList>
    </citation>
    <scope>NUCLEOTIDE SEQUENCE [LARGE SCALE GENOMIC DNA]</scope>
</reference>
<dbReference type="GO" id="GO:0016788">
    <property type="term" value="F:hydrolase activity, acting on ester bonds"/>
    <property type="evidence" value="ECO:0007669"/>
    <property type="project" value="InterPro"/>
</dbReference>
<keyword evidence="1" id="KW-0378">Hydrolase</keyword>
<name>A0A0G0SQ98_9BACT</name>
<protein>
    <submittedName>
        <fullName evidence="1">Metal-dependent DNA hydrolase of TatD family</fullName>
    </submittedName>
</protein>
<dbReference type="PATRIC" id="fig|1618552.3.peg.1206"/>
<dbReference type="Proteomes" id="UP000034793">
    <property type="component" value="Unassembled WGS sequence"/>
</dbReference>
<dbReference type="PANTHER" id="PTHR46124">
    <property type="entry name" value="D-AMINOACYL-TRNA DEACYLASE"/>
    <property type="match status" value="1"/>
</dbReference>